<dbReference type="PROSITE" id="PS50011">
    <property type="entry name" value="PROTEIN_KINASE_DOM"/>
    <property type="match status" value="1"/>
</dbReference>
<reference evidence="3 4" key="1">
    <citation type="journal article" date="2022" name="bioRxiv">
        <title>Genomics of Preaxostyla Flagellates Illuminates Evolutionary Transitions and the Path Towards Mitochondrial Loss.</title>
        <authorList>
            <person name="Novak L.V.F."/>
            <person name="Treitli S.C."/>
            <person name="Pyrih J."/>
            <person name="Halakuc P."/>
            <person name="Pipaliya S.V."/>
            <person name="Vacek V."/>
            <person name="Brzon O."/>
            <person name="Soukal P."/>
            <person name="Eme L."/>
            <person name="Dacks J.B."/>
            <person name="Karnkowska A."/>
            <person name="Elias M."/>
            <person name="Hampl V."/>
        </authorList>
    </citation>
    <scope>NUCLEOTIDE SEQUENCE [LARGE SCALE GENOMIC DNA]</scope>
    <source>
        <strain evidence="3">NAU3</strain>
        <tissue evidence="3">Gut</tissue>
    </source>
</reference>
<protein>
    <recommendedName>
        <fullName evidence="2">Protein kinase domain-containing protein</fullName>
    </recommendedName>
</protein>
<evidence type="ECO:0000313" key="4">
    <source>
        <dbReference type="Proteomes" id="UP001281761"/>
    </source>
</evidence>
<dbReference type="InterPro" id="IPR052751">
    <property type="entry name" value="Plant_MAPKKK"/>
</dbReference>
<organism evidence="3 4">
    <name type="scientific">Blattamonas nauphoetae</name>
    <dbReference type="NCBI Taxonomy" id="2049346"/>
    <lineage>
        <taxon>Eukaryota</taxon>
        <taxon>Metamonada</taxon>
        <taxon>Preaxostyla</taxon>
        <taxon>Oxymonadida</taxon>
        <taxon>Blattamonas</taxon>
    </lineage>
</organism>
<evidence type="ECO:0000313" key="3">
    <source>
        <dbReference type="EMBL" id="KAK2962875.1"/>
    </source>
</evidence>
<sequence>MSQVHTYLPNRIDQTDLSVFRGPKLGRGKSGTVYSANFTQSEQKTSEFEQIQLSPAIFPNARSILPHNLFLKTFHDYRVPDYWMEKAILSHISNACNGIVEFVGYDDSTMTLLLSPQGTLLPQVLSNPETALSKTELIHIMKQTLTALSSLHQAGVVFCDVRPQNLVLVKQEDQPNENASSDQVNTQWKAHLIDFGSSHMIDEDTPDGKTRGAWVSFEGSLGWASNALLEQILRPSTPPVSPPVSPPSSPSSQTSTSISSSSSYSTRVFAHDCFYSPSDDLSAMVKMFYLFFHKEDQEKLDKVRQKLISNTNLTLDEIYNPSCPIPRMLAEEFLNVWKTLTIQEEEWREMFRAAECGDTNKIMSLLDTL</sequence>
<keyword evidence="4" id="KW-1185">Reference proteome</keyword>
<evidence type="ECO:0000259" key="2">
    <source>
        <dbReference type="PROSITE" id="PS50011"/>
    </source>
</evidence>
<dbReference type="PANTHER" id="PTHR48011">
    <property type="entry name" value="CCR4-NOT TRANSCRIPTIONAL COMPLEX SUBUNIT CAF120-RELATED"/>
    <property type="match status" value="1"/>
</dbReference>
<name>A0ABQ9YGI3_9EUKA</name>
<feature type="region of interest" description="Disordered" evidence="1">
    <location>
        <begin position="234"/>
        <end position="260"/>
    </location>
</feature>
<dbReference type="InterPro" id="IPR011009">
    <property type="entry name" value="Kinase-like_dom_sf"/>
</dbReference>
<dbReference type="Proteomes" id="UP001281761">
    <property type="component" value="Unassembled WGS sequence"/>
</dbReference>
<dbReference type="Gene3D" id="1.10.510.10">
    <property type="entry name" value="Transferase(Phosphotransferase) domain 1"/>
    <property type="match status" value="1"/>
</dbReference>
<feature type="compositionally biased region" description="Low complexity" evidence="1">
    <location>
        <begin position="250"/>
        <end position="260"/>
    </location>
</feature>
<dbReference type="EMBL" id="JARBJD010000009">
    <property type="protein sequence ID" value="KAK2962875.1"/>
    <property type="molecule type" value="Genomic_DNA"/>
</dbReference>
<dbReference type="PANTHER" id="PTHR48011:SF4">
    <property type="entry name" value="MITOGEN-ACTIVATED PROTEIN KINASE KINASE KINASE 19"/>
    <property type="match status" value="1"/>
</dbReference>
<comment type="caution">
    <text evidence="3">The sequence shown here is derived from an EMBL/GenBank/DDBJ whole genome shotgun (WGS) entry which is preliminary data.</text>
</comment>
<accession>A0ABQ9YGI3</accession>
<proteinExistence type="predicted"/>
<evidence type="ECO:0000256" key="1">
    <source>
        <dbReference type="SAM" id="MobiDB-lite"/>
    </source>
</evidence>
<dbReference type="InterPro" id="IPR000719">
    <property type="entry name" value="Prot_kinase_dom"/>
</dbReference>
<feature type="domain" description="Protein kinase" evidence="2">
    <location>
        <begin position="19"/>
        <end position="369"/>
    </location>
</feature>
<dbReference type="SUPFAM" id="SSF56112">
    <property type="entry name" value="Protein kinase-like (PK-like)"/>
    <property type="match status" value="1"/>
</dbReference>
<feature type="compositionally biased region" description="Pro residues" evidence="1">
    <location>
        <begin position="236"/>
        <end position="249"/>
    </location>
</feature>
<dbReference type="SMART" id="SM00220">
    <property type="entry name" value="S_TKc"/>
    <property type="match status" value="1"/>
</dbReference>
<gene>
    <name evidence="3" type="ORF">BLNAU_2310</name>
</gene>
<dbReference type="Pfam" id="PF00069">
    <property type="entry name" value="Pkinase"/>
    <property type="match status" value="1"/>
</dbReference>